<evidence type="ECO:0000313" key="4">
    <source>
        <dbReference type="Proteomes" id="UP000450917"/>
    </source>
</evidence>
<dbReference type="GO" id="GO:0019380">
    <property type="term" value="P:3-phenylpropionate catabolic process"/>
    <property type="evidence" value="ECO:0007669"/>
    <property type="project" value="TreeGrafter"/>
</dbReference>
<dbReference type="EMBL" id="WNZX01000017">
    <property type="protein sequence ID" value="MUG72742.1"/>
    <property type="molecule type" value="Genomic_DNA"/>
</dbReference>
<reference evidence="3 4" key="1">
    <citation type="submission" date="2019-11" db="EMBL/GenBank/DDBJ databases">
        <title>Draft genome sequences of five Paenibacillus species of dairy origin.</title>
        <authorList>
            <person name="Olajide A.M."/>
            <person name="Chen S."/>
            <person name="Lapointe G."/>
        </authorList>
    </citation>
    <scope>NUCLEOTIDE SEQUENCE [LARGE SCALE GENOMIC DNA]</scope>
    <source>
        <strain evidence="3 4">2CS3</strain>
    </source>
</reference>
<dbReference type="Gene3D" id="3.10.450.50">
    <property type="match status" value="1"/>
</dbReference>
<dbReference type="SUPFAM" id="SSF54427">
    <property type="entry name" value="NTF2-like"/>
    <property type="match status" value="1"/>
</dbReference>
<dbReference type="PANTHER" id="PTHR41534">
    <property type="entry name" value="BLR3401 PROTEIN"/>
    <property type="match status" value="1"/>
</dbReference>
<name>A0A7X3CTR7_9BACL</name>
<accession>A0A7X3CTR7</accession>
<dbReference type="InterPro" id="IPR032710">
    <property type="entry name" value="NTF2-like_dom_sf"/>
</dbReference>
<dbReference type="Pfam" id="PF00866">
    <property type="entry name" value="Ring_hydroxyl_B"/>
    <property type="match status" value="1"/>
</dbReference>
<sequence>MSFASTTVLKQEIEEFLYREAWLLDNYKVRDWLELLTDDIRYWIPTIESVFGETGSYREDVPYVPYVDDNRDLIEMRVIQLETGLRHSEIPVSVTQRIVTNILVDPAEREGEVKVHSNLQVTQVRHGDIETVWRARREDLLRSTNGQWKLAKRKVILLGSVIPRTLGIFL</sequence>
<dbReference type="PANTHER" id="PTHR41534:SF2">
    <property type="entry name" value="3-PHENYLPROPIONATE_CINNAMIC ACID DIOXYGENASE SUBUNIT BETA"/>
    <property type="match status" value="1"/>
</dbReference>
<dbReference type="AlphaFoldDB" id="A0A7X3CTR7"/>
<proteinExistence type="inferred from homology"/>
<comment type="similarity">
    <text evidence="1">Belongs to the bacterial ring-hydroxylating dioxygenase beta subunit family.</text>
</comment>
<dbReference type="Proteomes" id="UP000450917">
    <property type="component" value="Unassembled WGS sequence"/>
</dbReference>
<keyword evidence="2" id="KW-0560">Oxidoreductase</keyword>
<gene>
    <name evidence="3" type="ORF">GNP93_18930</name>
</gene>
<dbReference type="CDD" id="cd00667">
    <property type="entry name" value="ring_hydroxylating_dioxygenases_beta"/>
    <property type="match status" value="1"/>
</dbReference>
<protein>
    <submittedName>
        <fullName evidence="3">Aromatic-ring-hydroxylating dioxygenase subunit beta</fullName>
    </submittedName>
</protein>
<organism evidence="3 4">
    <name type="scientific">Paenibacillus validus</name>
    <dbReference type="NCBI Taxonomy" id="44253"/>
    <lineage>
        <taxon>Bacteria</taxon>
        <taxon>Bacillati</taxon>
        <taxon>Bacillota</taxon>
        <taxon>Bacilli</taxon>
        <taxon>Bacillales</taxon>
        <taxon>Paenibacillaceae</taxon>
        <taxon>Paenibacillus</taxon>
    </lineage>
</organism>
<dbReference type="RefSeq" id="WP_054799889.1">
    <property type="nucleotide sequence ID" value="NZ_JARTHJ010000065.1"/>
</dbReference>
<keyword evidence="4" id="KW-1185">Reference proteome</keyword>
<evidence type="ECO:0000256" key="1">
    <source>
        <dbReference type="ARBA" id="ARBA00009570"/>
    </source>
</evidence>
<evidence type="ECO:0000256" key="2">
    <source>
        <dbReference type="ARBA" id="ARBA00023002"/>
    </source>
</evidence>
<keyword evidence="3" id="KW-0223">Dioxygenase</keyword>
<dbReference type="GO" id="GO:0051213">
    <property type="term" value="F:dioxygenase activity"/>
    <property type="evidence" value="ECO:0007669"/>
    <property type="project" value="UniProtKB-KW"/>
</dbReference>
<comment type="caution">
    <text evidence="3">The sequence shown here is derived from an EMBL/GenBank/DDBJ whole genome shotgun (WGS) entry which is preliminary data.</text>
</comment>
<evidence type="ECO:0000313" key="3">
    <source>
        <dbReference type="EMBL" id="MUG72742.1"/>
    </source>
</evidence>
<dbReference type="InterPro" id="IPR000391">
    <property type="entry name" value="Rng_hydr_dOase-bsu"/>
</dbReference>